<dbReference type="Proteomes" id="UP000639772">
    <property type="component" value="Chromosome 12"/>
</dbReference>
<name>A0A835PWF4_VANPL</name>
<reference evidence="1 2" key="1">
    <citation type="journal article" date="2020" name="Nat. Food">
        <title>A phased Vanilla planifolia genome enables genetic improvement of flavour and production.</title>
        <authorList>
            <person name="Hasing T."/>
            <person name="Tang H."/>
            <person name="Brym M."/>
            <person name="Khazi F."/>
            <person name="Huang T."/>
            <person name="Chambers A.H."/>
        </authorList>
    </citation>
    <scope>NUCLEOTIDE SEQUENCE [LARGE SCALE GENOMIC DNA]</scope>
    <source>
        <tissue evidence="1">Leaf</tissue>
    </source>
</reference>
<comment type="caution">
    <text evidence="1">The sequence shown here is derived from an EMBL/GenBank/DDBJ whole genome shotgun (WGS) entry which is preliminary data.</text>
</comment>
<dbReference type="AlphaFoldDB" id="A0A835PWF4"/>
<gene>
    <name evidence="1" type="ORF">HPP92_021905</name>
</gene>
<evidence type="ECO:0000313" key="2">
    <source>
        <dbReference type="Proteomes" id="UP000639772"/>
    </source>
</evidence>
<accession>A0A835PWF4</accession>
<protein>
    <submittedName>
        <fullName evidence="1">Uncharacterized protein</fullName>
    </submittedName>
</protein>
<dbReference type="EMBL" id="JADCNM010000012">
    <property type="protein sequence ID" value="KAG0458777.1"/>
    <property type="molecule type" value="Genomic_DNA"/>
</dbReference>
<evidence type="ECO:0000313" key="1">
    <source>
        <dbReference type="EMBL" id="KAG0458777.1"/>
    </source>
</evidence>
<proteinExistence type="predicted"/>
<sequence>MANKVAAAFARVKKGFRERRLQLRQTQQEQRPIPKRGQVKHRIAAKTMRAINKKVKKAKISPCPTDREVWDDYNVKQQTTANWGCFVRTNRTI</sequence>
<organism evidence="1 2">
    <name type="scientific">Vanilla planifolia</name>
    <name type="common">Vanilla</name>
    <dbReference type="NCBI Taxonomy" id="51239"/>
    <lineage>
        <taxon>Eukaryota</taxon>
        <taxon>Viridiplantae</taxon>
        <taxon>Streptophyta</taxon>
        <taxon>Embryophyta</taxon>
        <taxon>Tracheophyta</taxon>
        <taxon>Spermatophyta</taxon>
        <taxon>Magnoliopsida</taxon>
        <taxon>Liliopsida</taxon>
        <taxon>Asparagales</taxon>
        <taxon>Orchidaceae</taxon>
        <taxon>Vanilloideae</taxon>
        <taxon>Vanilleae</taxon>
        <taxon>Vanilla</taxon>
    </lineage>
</organism>